<dbReference type="Pfam" id="PF20736">
    <property type="entry name" value="Glyco_hydro127M"/>
    <property type="match status" value="1"/>
</dbReference>
<dbReference type="EMBL" id="AOLV01000002">
    <property type="protein sequence ID" value="EPX87764.1"/>
    <property type="molecule type" value="Genomic_DNA"/>
</dbReference>
<feature type="domain" description="Non-reducing end beta-L-arabinofuranosidase-like GH127 catalytic" evidence="1">
    <location>
        <begin position="11"/>
        <end position="410"/>
    </location>
</feature>
<keyword evidence="5" id="KW-1185">Reference proteome</keyword>
<evidence type="ECO:0000313" key="4">
    <source>
        <dbReference type="EMBL" id="EPX87764.1"/>
    </source>
</evidence>
<dbReference type="PANTHER" id="PTHR43465:SF2">
    <property type="entry name" value="DUF1680 DOMAIN PROTEIN (AFU_ORTHOLOGUE AFUA_1G08910)"/>
    <property type="match status" value="1"/>
</dbReference>
<dbReference type="GO" id="GO:0005975">
    <property type="term" value="P:carbohydrate metabolic process"/>
    <property type="evidence" value="ECO:0007669"/>
    <property type="project" value="InterPro"/>
</dbReference>
<evidence type="ECO:0000259" key="2">
    <source>
        <dbReference type="Pfam" id="PF20736"/>
    </source>
</evidence>
<reference evidence="4 5" key="1">
    <citation type="journal article" date="2013" name="Stand. Genomic Sci.">
        <title>Genome sequence of the reddish-pigmented Rubellimicrobium thermophilum type strain (DSM 16684(T)), a member of the Roseobacter clade.</title>
        <authorList>
            <person name="Fiebig A."/>
            <person name="Riedel T."/>
            <person name="Gronow S."/>
            <person name="Petersen J."/>
            <person name="Klenk H.P."/>
            <person name="Goker M."/>
        </authorList>
    </citation>
    <scope>NUCLEOTIDE SEQUENCE [LARGE SCALE GENOMIC DNA]</scope>
    <source>
        <strain evidence="4 5">DSM 16684</strain>
    </source>
</reference>
<dbReference type="InterPro" id="IPR049049">
    <property type="entry name" value="Beta-AFase-like_GH127_C"/>
</dbReference>
<evidence type="ECO:0000259" key="1">
    <source>
        <dbReference type="Pfam" id="PF07944"/>
    </source>
</evidence>
<dbReference type="InterPro" id="IPR049174">
    <property type="entry name" value="Beta-AFase-like"/>
</dbReference>
<dbReference type="InterPro" id="IPR012878">
    <property type="entry name" value="Beta-AFase-like_GH127_cat"/>
</dbReference>
<evidence type="ECO:0000259" key="3">
    <source>
        <dbReference type="Pfam" id="PF20737"/>
    </source>
</evidence>
<comment type="caution">
    <text evidence="4">The sequence shown here is derived from an EMBL/GenBank/DDBJ whole genome shotgun (WGS) entry which is preliminary data.</text>
</comment>
<proteinExistence type="predicted"/>
<feature type="domain" description="Non-reducing end beta-L-arabinofuranosidase-like GH127 C-terminal" evidence="3">
    <location>
        <begin position="521"/>
        <end position="630"/>
    </location>
</feature>
<evidence type="ECO:0000313" key="5">
    <source>
        <dbReference type="Proteomes" id="UP000015346"/>
    </source>
</evidence>
<feature type="domain" description="Non-reducing end beta-L-arabinofuranosidase-like GH127 middle" evidence="2">
    <location>
        <begin position="421"/>
        <end position="517"/>
    </location>
</feature>
<dbReference type="InterPro" id="IPR008928">
    <property type="entry name" value="6-hairpin_glycosidase_sf"/>
</dbReference>
<dbReference type="AlphaFoldDB" id="S9SMW0"/>
<dbReference type="Proteomes" id="UP000015346">
    <property type="component" value="Unassembled WGS sequence"/>
</dbReference>
<dbReference type="HOGENOM" id="CLU_013148_1_0_5"/>
<protein>
    <submittedName>
        <fullName evidence="4">Uncharacterized protein putative in bacteria</fullName>
    </submittedName>
</protein>
<dbReference type="Pfam" id="PF07944">
    <property type="entry name" value="Beta-AFase-like_GH127_cat"/>
    <property type="match status" value="1"/>
</dbReference>
<dbReference type="InterPro" id="IPR049046">
    <property type="entry name" value="Beta-AFase-like_GH127_middle"/>
</dbReference>
<dbReference type="PATRIC" id="fig|1123069.3.peg.172"/>
<sequence length="632" mass="71945">MTRWQPVPFRDVRFTGRFWSERLETVLTRTIPSQYEKLGESGILESLELKDPPPPLRIPRWPNGHTHQVFWDSDIGKWIEAASYALHHRRDPLIEARIEAIVDRFEAAQLPDGYVNFWYLGREPHLRWTNLRDRHELYNAGHLLEGAIAYFQATGRRRFLAVMERFVDHIRSTFGRGEGQKRGYPGHQEIEIALMRLYRLTGDRRHLELALYFIDERGRQPHYYDEEARARGEDPAAYHQKTYEYQQAHLPVREQTKVVGHAVRAMYMYAAMADLAAETGDEDLRRTCERLWQDATLRRMYVTGGFGSSAGNEGFTADYDLPNDTAYAETCASVAFVFWAHRMLHLDLEGRYADLMERALYNGALSGLSWDGTHYFYENKLESDGSHRRWPWHPCPCCTMNVARLVASVGGYFCSVAPDGLAFHLYGGATVETTIGGQGLRVEERSDYPWDGRIVLTVTPAVPLRMALRLRIPGWCRGAAAAVNGEVIDVDARTERGYLVLDRLWSPGDRVMLDLPMPPGRIWAHPLVRADRGRVALQRGPLIYCLEAADHPVPVADLRLPRSAALAAVPRADLFGGIVTLATTARAIRTDDREDLYRSDPPSEIEAPLVAIPYFLWGNRDAGAMAVWLPET</sequence>
<dbReference type="OrthoDB" id="9757939at2"/>
<name>S9SMW0_9RHOB</name>
<dbReference type="PANTHER" id="PTHR43465">
    <property type="entry name" value="DUF1680 DOMAIN PROTEIN (AFU_ORTHOLOGUE AFUA_1G08910)"/>
    <property type="match status" value="1"/>
</dbReference>
<gene>
    <name evidence="4" type="ORF">ruthe_00166</name>
</gene>
<dbReference type="SUPFAM" id="SSF48208">
    <property type="entry name" value="Six-hairpin glycosidases"/>
    <property type="match status" value="1"/>
</dbReference>
<organism evidence="4 5">
    <name type="scientific">Rubellimicrobium thermophilum DSM 16684</name>
    <dbReference type="NCBI Taxonomy" id="1123069"/>
    <lineage>
        <taxon>Bacteria</taxon>
        <taxon>Pseudomonadati</taxon>
        <taxon>Pseudomonadota</taxon>
        <taxon>Alphaproteobacteria</taxon>
        <taxon>Rhodobacterales</taxon>
        <taxon>Roseobacteraceae</taxon>
        <taxon>Rubellimicrobium</taxon>
    </lineage>
</organism>
<dbReference type="STRING" id="1123069.ruthe_00166"/>
<dbReference type="RefSeq" id="WP_021096309.1">
    <property type="nucleotide sequence ID" value="NZ_KE557318.1"/>
</dbReference>
<accession>S9SMW0</accession>
<dbReference type="Pfam" id="PF20737">
    <property type="entry name" value="Glyco_hydro127C"/>
    <property type="match status" value="1"/>
</dbReference>